<evidence type="ECO:0000313" key="1">
    <source>
        <dbReference type="EMBL" id="JAE00559.1"/>
    </source>
</evidence>
<protein>
    <submittedName>
        <fullName evidence="1">Uncharacterized protein</fullName>
    </submittedName>
</protein>
<accession>A0A0A9ENI8</accession>
<proteinExistence type="predicted"/>
<reference evidence="1" key="1">
    <citation type="submission" date="2014-09" db="EMBL/GenBank/DDBJ databases">
        <authorList>
            <person name="Magalhaes I.L.F."/>
            <person name="Oliveira U."/>
            <person name="Santos F.R."/>
            <person name="Vidigal T.H.D.A."/>
            <person name="Brescovit A.D."/>
            <person name="Santos A.J."/>
        </authorList>
    </citation>
    <scope>NUCLEOTIDE SEQUENCE</scope>
    <source>
        <tissue evidence="1">Shoot tissue taken approximately 20 cm above the soil surface</tissue>
    </source>
</reference>
<sequence>MMYKILDVWEREQRVVGSSGVGRKLGYIFLSHSQNERPKWRPGVNRSVDLFLQTRCLILILNPMRLFSNNCHVHILITELPYLETTLGKPRNNAEAKRGRTKLT</sequence>
<name>A0A0A9ENI8_ARUDO</name>
<reference evidence="1" key="2">
    <citation type="journal article" date="2015" name="Data Brief">
        <title>Shoot transcriptome of the giant reed, Arundo donax.</title>
        <authorList>
            <person name="Barrero R.A."/>
            <person name="Guerrero F.D."/>
            <person name="Moolhuijzen P."/>
            <person name="Goolsby J.A."/>
            <person name="Tidwell J."/>
            <person name="Bellgard S.E."/>
            <person name="Bellgard M.I."/>
        </authorList>
    </citation>
    <scope>NUCLEOTIDE SEQUENCE</scope>
    <source>
        <tissue evidence="1">Shoot tissue taken approximately 20 cm above the soil surface</tissue>
    </source>
</reference>
<dbReference type="EMBL" id="GBRH01197337">
    <property type="protein sequence ID" value="JAE00559.1"/>
    <property type="molecule type" value="Transcribed_RNA"/>
</dbReference>
<organism evidence="1">
    <name type="scientific">Arundo donax</name>
    <name type="common">Giant reed</name>
    <name type="synonym">Donax arundinaceus</name>
    <dbReference type="NCBI Taxonomy" id="35708"/>
    <lineage>
        <taxon>Eukaryota</taxon>
        <taxon>Viridiplantae</taxon>
        <taxon>Streptophyta</taxon>
        <taxon>Embryophyta</taxon>
        <taxon>Tracheophyta</taxon>
        <taxon>Spermatophyta</taxon>
        <taxon>Magnoliopsida</taxon>
        <taxon>Liliopsida</taxon>
        <taxon>Poales</taxon>
        <taxon>Poaceae</taxon>
        <taxon>PACMAD clade</taxon>
        <taxon>Arundinoideae</taxon>
        <taxon>Arundineae</taxon>
        <taxon>Arundo</taxon>
    </lineage>
</organism>
<dbReference type="AlphaFoldDB" id="A0A0A9ENI8"/>